<evidence type="ECO:0000256" key="2">
    <source>
        <dbReference type="SAM" id="Phobius"/>
    </source>
</evidence>
<keyword evidence="3" id="KW-0732">Signal</keyword>
<proteinExistence type="predicted"/>
<accession>A0A9Q0JYT7</accession>
<keyword evidence="5" id="KW-1185">Reference proteome</keyword>
<dbReference type="PANTHER" id="PTHR37224">
    <property type="entry name" value="OS02G0804400 PROTEIN"/>
    <property type="match status" value="1"/>
</dbReference>
<organism evidence="4 5">
    <name type="scientific">Protea cynaroides</name>
    <dbReference type="NCBI Taxonomy" id="273540"/>
    <lineage>
        <taxon>Eukaryota</taxon>
        <taxon>Viridiplantae</taxon>
        <taxon>Streptophyta</taxon>
        <taxon>Embryophyta</taxon>
        <taxon>Tracheophyta</taxon>
        <taxon>Spermatophyta</taxon>
        <taxon>Magnoliopsida</taxon>
        <taxon>Proteales</taxon>
        <taxon>Proteaceae</taxon>
        <taxon>Protea</taxon>
    </lineage>
</organism>
<evidence type="ECO:0000256" key="1">
    <source>
        <dbReference type="SAM" id="MobiDB-lite"/>
    </source>
</evidence>
<dbReference type="AlphaFoldDB" id="A0A9Q0JYT7"/>
<feature type="region of interest" description="Disordered" evidence="1">
    <location>
        <begin position="49"/>
        <end position="83"/>
    </location>
</feature>
<protein>
    <submittedName>
        <fullName evidence="4">Uncharacterized protein</fullName>
    </submittedName>
</protein>
<dbReference type="Proteomes" id="UP001141806">
    <property type="component" value="Unassembled WGS sequence"/>
</dbReference>
<feature type="transmembrane region" description="Helical" evidence="2">
    <location>
        <begin position="118"/>
        <end position="137"/>
    </location>
</feature>
<name>A0A9Q0JYT7_9MAGN</name>
<feature type="compositionally biased region" description="Low complexity" evidence="1">
    <location>
        <begin position="50"/>
        <end position="65"/>
    </location>
</feature>
<dbReference type="EMBL" id="JAMYWD010000010">
    <property type="protein sequence ID" value="KAJ4957604.1"/>
    <property type="molecule type" value="Genomic_DNA"/>
</dbReference>
<keyword evidence="2" id="KW-1133">Transmembrane helix</keyword>
<reference evidence="4" key="1">
    <citation type="journal article" date="2023" name="Plant J.">
        <title>The genome of the king protea, Protea cynaroides.</title>
        <authorList>
            <person name="Chang J."/>
            <person name="Duong T.A."/>
            <person name="Schoeman C."/>
            <person name="Ma X."/>
            <person name="Roodt D."/>
            <person name="Barker N."/>
            <person name="Li Z."/>
            <person name="Van de Peer Y."/>
            <person name="Mizrachi E."/>
        </authorList>
    </citation>
    <scope>NUCLEOTIDE SEQUENCE</scope>
    <source>
        <tissue evidence="4">Young leaves</tissue>
    </source>
</reference>
<gene>
    <name evidence="4" type="ORF">NE237_024715</name>
</gene>
<comment type="caution">
    <text evidence="4">The sequence shown here is derived from an EMBL/GenBank/DDBJ whole genome shotgun (WGS) entry which is preliminary data.</text>
</comment>
<evidence type="ECO:0000256" key="3">
    <source>
        <dbReference type="SAM" id="SignalP"/>
    </source>
</evidence>
<dbReference type="OrthoDB" id="513929at2759"/>
<keyword evidence="2" id="KW-0812">Transmembrane</keyword>
<keyword evidence="2" id="KW-0472">Membrane</keyword>
<evidence type="ECO:0000313" key="4">
    <source>
        <dbReference type="EMBL" id="KAJ4957604.1"/>
    </source>
</evidence>
<feature type="chain" id="PRO_5040294025" evidence="3">
    <location>
        <begin position="19"/>
        <end position="150"/>
    </location>
</feature>
<feature type="signal peptide" evidence="3">
    <location>
        <begin position="1"/>
        <end position="18"/>
    </location>
</feature>
<sequence length="150" mass="16640">MAAVWFLMVVDSTSWCLSSSSCFPRRENNAVRMDPTRIVIPSGRRSLCFSMSSRPPSSSPSSSPQPEEDDEKAKNSSKPFISPKDLNYLWKLGAGSVGGAAVIKYGSILFPQTTRPNILQALIMISLPMIVAVLLLTRQSHIEEQRKKHF</sequence>
<evidence type="ECO:0000313" key="5">
    <source>
        <dbReference type="Proteomes" id="UP001141806"/>
    </source>
</evidence>